<dbReference type="PANTHER" id="PTHR37964:SF1">
    <property type="entry name" value="SUPPRESSOR-RELATED"/>
    <property type="match status" value="1"/>
</dbReference>
<reference evidence="2" key="1">
    <citation type="submission" date="2011-07" db="EMBL/GenBank/DDBJ databases">
        <authorList>
            <consortium name="Caenorhabditis brenneri Sequencing and Analysis Consortium"/>
            <person name="Wilson R.K."/>
        </authorList>
    </citation>
    <scope>NUCLEOTIDE SEQUENCE [LARGE SCALE GENOMIC DNA]</scope>
    <source>
        <strain evidence="2">PB2801</strain>
    </source>
</reference>
<organism evidence="2">
    <name type="scientific">Caenorhabditis brenneri</name>
    <name type="common">Nematode worm</name>
    <dbReference type="NCBI Taxonomy" id="135651"/>
    <lineage>
        <taxon>Eukaryota</taxon>
        <taxon>Metazoa</taxon>
        <taxon>Ecdysozoa</taxon>
        <taxon>Nematoda</taxon>
        <taxon>Chromadorea</taxon>
        <taxon>Rhabditida</taxon>
        <taxon>Rhabditina</taxon>
        <taxon>Rhabditomorpha</taxon>
        <taxon>Rhabditoidea</taxon>
        <taxon>Rhabditidae</taxon>
        <taxon>Peloderinae</taxon>
        <taxon>Caenorhabditis</taxon>
    </lineage>
</organism>
<dbReference type="AlphaFoldDB" id="G0MCF1"/>
<accession>G0MCF1</accession>
<dbReference type="OrthoDB" id="5814534at2759"/>
<proteinExistence type="predicted"/>
<dbReference type="STRING" id="135651.G0MCF1"/>
<evidence type="ECO:0000313" key="1">
    <source>
        <dbReference type="EMBL" id="EGT45817.1"/>
    </source>
</evidence>
<dbReference type="eggNOG" id="ENOG502TI8J">
    <property type="taxonomic scope" value="Eukaryota"/>
</dbReference>
<dbReference type="OMA" id="SCEINLI"/>
<keyword evidence="2" id="KW-1185">Reference proteome</keyword>
<evidence type="ECO:0000313" key="2">
    <source>
        <dbReference type="Proteomes" id="UP000008068"/>
    </source>
</evidence>
<dbReference type="PANTHER" id="PTHR37964">
    <property type="entry name" value="SUPPRESSOR"/>
    <property type="match status" value="1"/>
</dbReference>
<dbReference type="HOGENOM" id="CLU_129471_0_0_1"/>
<gene>
    <name evidence="1" type="ORF">CAEBREN_01983</name>
</gene>
<dbReference type="InParanoid" id="G0MCF1"/>
<sequence>MSVTVEVPIKFQDQTEPSVLRDVAIIQKCPVLVRAIESKNPDWATDGVQLKDAIEIPQKKAAGDFVFTHTLRYEAPDMDKDDAKVEDYKEANNKTLEELKEIIECASFLENSSMMHAVGFIIAKKMDTMTVEDIAEYLGTECLPEAQFFDETDGWVHAPQEVFQNN</sequence>
<dbReference type="Proteomes" id="UP000008068">
    <property type="component" value="Unassembled WGS sequence"/>
</dbReference>
<evidence type="ECO:0008006" key="3">
    <source>
        <dbReference type="Google" id="ProtNLM"/>
    </source>
</evidence>
<name>G0MCF1_CAEBE</name>
<protein>
    <recommendedName>
        <fullName evidence="3">Skp1-related protein</fullName>
    </recommendedName>
</protein>
<dbReference type="EMBL" id="GL379789">
    <property type="protein sequence ID" value="EGT45817.1"/>
    <property type="molecule type" value="Genomic_DNA"/>
</dbReference>